<evidence type="ECO:0000313" key="2">
    <source>
        <dbReference type="EMBL" id="MBB6542262.1"/>
    </source>
</evidence>
<comment type="caution">
    <text evidence="2">The sequence shown here is derived from an EMBL/GenBank/DDBJ whole genome shotgun (WGS) entry which is preliminary data.</text>
</comment>
<evidence type="ECO:0000259" key="1">
    <source>
        <dbReference type="Pfam" id="PF01118"/>
    </source>
</evidence>
<dbReference type="GO" id="GO:0051287">
    <property type="term" value="F:NAD binding"/>
    <property type="evidence" value="ECO:0007669"/>
    <property type="project" value="InterPro"/>
</dbReference>
<dbReference type="Proteomes" id="UP000537141">
    <property type="component" value="Unassembled WGS sequence"/>
</dbReference>
<reference evidence="2 3" key="1">
    <citation type="submission" date="2020-08" db="EMBL/GenBank/DDBJ databases">
        <title>Genomic Encyclopedia of Type Strains, Phase IV (KMG-IV): sequencing the most valuable type-strain genomes for metagenomic binning, comparative biology and taxonomic classification.</title>
        <authorList>
            <person name="Goeker M."/>
        </authorList>
    </citation>
    <scope>NUCLEOTIDE SEQUENCE [LARGE SCALE GENOMIC DNA]</scope>
    <source>
        <strain evidence="2 3">DSM 26287</strain>
    </source>
</reference>
<dbReference type="Gene3D" id="3.40.50.720">
    <property type="entry name" value="NAD(P)-binding Rossmann-like Domain"/>
    <property type="match status" value="1"/>
</dbReference>
<proteinExistence type="predicted"/>
<protein>
    <submittedName>
        <fullName evidence="2">Nucleoside-diphosphate-sugar epimerase</fullName>
    </submittedName>
</protein>
<dbReference type="GO" id="GO:0016620">
    <property type="term" value="F:oxidoreductase activity, acting on the aldehyde or oxo group of donors, NAD or NADP as acceptor"/>
    <property type="evidence" value="ECO:0007669"/>
    <property type="project" value="InterPro"/>
</dbReference>
<keyword evidence="3" id="KW-1185">Reference proteome</keyword>
<sequence>MTALVAEFTPLKKVLIIGASGLTGQALLKELSVDQTNTEIHLLLRQKLPTLTADNIYQHIIDFNNIQIFEYLFQCDVVFCCLGTTLRKAKTKENFKAIDIDLVKKCAQLASGNSSKLIVVSALGANSNSWFFYNKCKGEMQNKVIEVCASNQTQVLFCQPSLLTGERQEKRTAESFSAQISQLLSFVWYGFMKRFKPISAQQLAKGMIVLAQRQTSDKVMFINNQTLHHLSKKH</sequence>
<dbReference type="EMBL" id="JACHHU010000003">
    <property type="protein sequence ID" value="MBB6542262.1"/>
    <property type="molecule type" value="Genomic_DNA"/>
</dbReference>
<accession>A0A7X0NF13</accession>
<dbReference type="InterPro" id="IPR036291">
    <property type="entry name" value="NAD(P)-bd_dom_sf"/>
</dbReference>
<dbReference type="SUPFAM" id="SSF51735">
    <property type="entry name" value="NAD(P)-binding Rossmann-fold domains"/>
    <property type="match status" value="1"/>
</dbReference>
<dbReference type="AlphaFoldDB" id="A0A7X0NF13"/>
<dbReference type="PANTHER" id="PTHR14097">
    <property type="entry name" value="OXIDOREDUCTASE HTATIP2"/>
    <property type="match status" value="1"/>
</dbReference>
<organism evidence="2 3">
    <name type="scientific">Thalassotalea piscium</name>
    <dbReference type="NCBI Taxonomy" id="1230533"/>
    <lineage>
        <taxon>Bacteria</taxon>
        <taxon>Pseudomonadati</taxon>
        <taxon>Pseudomonadota</taxon>
        <taxon>Gammaproteobacteria</taxon>
        <taxon>Alteromonadales</taxon>
        <taxon>Colwelliaceae</taxon>
        <taxon>Thalassotalea</taxon>
    </lineage>
</organism>
<dbReference type="RefSeq" id="WP_184422701.1">
    <property type="nucleotide sequence ID" value="NZ_AP027362.1"/>
</dbReference>
<feature type="domain" description="Semialdehyde dehydrogenase NAD-binding" evidence="1">
    <location>
        <begin position="13"/>
        <end position="92"/>
    </location>
</feature>
<dbReference type="InterPro" id="IPR000534">
    <property type="entry name" value="Semialdehyde_DH_NAD-bd"/>
</dbReference>
<gene>
    <name evidence="2" type="ORF">HNQ55_000740</name>
</gene>
<dbReference type="Pfam" id="PF01118">
    <property type="entry name" value="Semialdhyde_dh"/>
    <property type="match status" value="1"/>
</dbReference>
<evidence type="ECO:0000313" key="3">
    <source>
        <dbReference type="Proteomes" id="UP000537141"/>
    </source>
</evidence>
<dbReference type="PANTHER" id="PTHR14097:SF7">
    <property type="entry name" value="OXIDOREDUCTASE HTATIP2"/>
    <property type="match status" value="1"/>
</dbReference>
<name>A0A7X0NF13_9GAMM</name>